<feature type="transmembrane region" description="Helical" evidence="1">
    <location>
        <begin position="45"/>
        <end position="62"/>
    </location>
</feature>
<accession>A0ABW1IUP1</accession>
<evidence type="ECO:0000313" key="2">
    <source>
        <dbReference type="EMBL" id="MFC5988822.1"/>
    </source>
</evidence>
<dbReference type="EMBL" id="JBHSQV010000185">
    <property type="protein sequence ID" value="MFC5988822.1"/>
    <property type="molecule type" value="Genomic_DNA"/>
</dbReference>
<dbReference type="InterPro" id="IPR025620">
    <property type="entry name" value="YlaH"/>
</dbReference>
<dbReference type="Proteomes" id="UP001596250">
    <property type="component" value="Unassembled WGS sequence"/>
</dbReference>
<evidence type="ECO:0000313" key="3">
    <source>
        <dbReference type="Proteomes" id="UP001596250"/>
    </source>
</evidence>
<keyword evidence="1" id="KW-0472">Membrane</keyword>
<reference evidence="3" key="1">
    <citation type="journal article" date="2019" name="Int. J. Syst. Evol. Microbiol.">
        <title>The Global Catalogue of Microorganisms (GCM) 10K type strain sequencing project: providing services to taxonomists for standard genome sequencing and annotation.</title>
        <authorList>
            <consortium name="The Broad Institute Genomics Platform"/>
            <consortium name="The Broad Institute Genome Sequencing Center for Infectious Disease"/>
            <person name="Wu L."/>
            <person name="Ma J."/>
        </authorList>
    </citation>
    <scope>NUCLEOTIDE SEQUENCE [LARGE SCALE GENOMIC DNA]</scope>
    <source>
        <strain evidence="3">CCM 8749</strain>
    </source>
</reference>
<keyword evidence="1" id="KW-1133">Transmembrane helix</keyword>
<organism evidence="2 3">
    <name type="scientific">Marinicrinis lubricantis</name>
    <dbReference type="NCBI Taxonomy" id="2086470"/>
    <lineage>
        <taxon>Bacteria</taxon>
        <taxon>Bacillati</taxon>
        <taxon>Bacillota</taxon>
        <taxon>Bacilli</taxon>
        <taxon>Bacillales</taxon>
        <taxon>Paenibacillaceae</taxon>
    </lineage>
</organism>
<dbReference type="Pfam" id="PF14036">
    <property type="entry name" value="YlaH"/>
    <property type="match status" value="1"/>
</dbReference>
<comment type="caution">
    <text evidence="2">The sequence shown here is derived from an EMBL/GenBank/DDBJ whole genome shotgun (WGS) entry which is preliminary data.</text>
</comment>
<name>A0ABW1IUP1_9BACL</name>
<proteinExistence type="predicted"/>
<dbReference type="RefSeq" id="WP_379896330.1">
    <property type="nucleotide sequence ID" value="NZ_CBCSCT010000007.1"/>
</dbReference>
<sequence>MENQNGQEEILDFNFKKFMFGDTENGAYGPDYGTDRLFGITMDNWVIYLIIFIFIAYIYNKVFRARKLPLLKEAIVYILLALGAFLLLIFETDSSLPIVYSLSVAVGLMLTLRIRYFVMDLQKKRNQSNN</sequence>
<protein>
    <submittedName>
        <fullName evidence="2">YlaH-like family protein</fullName>
    </submittedName>
</protein>
<feature type="transmembrane region" description="Helical" evidence="1">
    <location>
        <begin position="74"/>
        <end position="92"/>
    </location>
</feature>
<gene>
    <name evidence="2" type="ORF">ACFPXP_20660</name>
</gene>
<keyword evidence="1" id="KW-0812">Transmembrane</keyword>
<evidence type="ECO:0000256" key="1">
    <source>
        <dbReference type="SAM" id="Phobius"/>
    </source>
</evidence>
<keyword evidence="3" id="KW-1185">Reference proteome</keyword>
<feature type="transmembrane region" description="Helical" evidence="1">
    <location>
        <begin position="98"/>
        <end position="118"/>
    </location>
</feature>